<evidence type="ECO:0000313" key="1">
    <source>
        <dbReference type="EMBL" id="SVA36158.1"/>
    </source>
</evidence>
<evidence type="ECO:0008006" key="2">
    <source>
        <dbReference type="Google" id="ProtNLM"/>
    </source>
</evidence>
<sequence>MSKKLVTILSFVFLLLYACSGVASSTAVRDYRLTVGTATMDDFTTISSRILNRSRYVVDRTEDRGSGAIIDCKYEYPAISNEEVLSGIEEVRYKLTLEARMKGSGGEMYNVRSIVQSYGRYKGSSDWIEIPTSEITKKRVKSFSNDLTTEFENRIRSY</sequence>
<name>A0A381V8T2_9ZZZZ</name>
<organism evidence="1">
    <name type="scientific">marine metagenome</name>
    <dbReference type="NCBI Taxonomy" id="408172"/>
    <lineage>
        <taxon>unclassified sequences</taxon>
        <taxon>metagenomes</taxon>
        <taxon>ecological metagenomes</taxon>
    </lineage>
</organism>
<dbReference type="AlphaFoldDB" id="A0A381V8T2"/>
<reference evidence="1" key="1">
    <citation type="submission" date="2018-05" db="EMBL/GenBank/DDBJ databases">
        <authorList>
            <person name="Lanie J.A."/>
            <person name="Ng W.-L."/>
            <person name="Kazmierczak K.M."/>
            <person name="Andrzejewski T.M."/>
            <person name="Davidsen T.M."/>
            <person name="Wayne K.J."/>
            <person name="Tettelin H."/>
            <person name="Glass J.I."/>
            <person name="Rusch D."/>
            <person name="Podicherti R."/>
            <person name="Tsui H.-C.T."/>
            <person name="Winkler M.E."/>
        </authorList>
    </citation>
    <scope>NUCLEOTIDE SEQUENCE</scope>
</reference>
<dbReference type="EMBL" id="UINC01008027">
    <property type="protein sequence ID" value="SVA36158.1"/>
    <property type="molecule type" value="Genomic_DNA"/>
</dbReference>
<dbReference type="PROSITE" id="PS51257">
    <property type="entry name" value="PROKAR_LIPOPROTEIN"/>
    <property type="match status" value="1"/>
</dbReference>
<protein>
    <recommendedName>
        <fullName evidence="2">DUF4468 domain-containing protein</fullName>
    </recommendedName>
</protein>
<proteinExistence type="predicted"/>
<accession>A0A381V8T2</accession>
<gene>
    <name evidence="1" type="ORF">METZ01_LOCUS89012</name>
</gene>